<proteinExistence type="predicted"/>
<evidence type="ECO:0000313" key="1">
    <source>
        <dbReference type="EMBL" id="TDQ14607.1"/>
    </source>
</evidence>
<gene>
    <name evidence="1" type="ORF">DFQ04_3195</name>
</gene>
<sequence>MLKRLVLGLLIILPRLGISQCDLSFLPEEIIADSTIFVEGKNYKGYIFPVDYHGFILDKSSNSVWLTKSQIKDIEEIFIEQHNDVLKNDQRVSRELKYKNDVEKQYRNYYRQYLGFKCENGDLCAKILLLNRSGKGRKYSECFDKVMVMGHGEFYEKNQRLFIVNISKSKLILP</sequence>
<dbReference type="Proteomes" id="UP000294535">
    <property type="component" value="Unassembled WGS sequence"/>
</dbReference>
<organism evidence="1 2">
    <name type="scientific">Algoriphagus boseongensis</name>
    <dbReference type="NCBI Taxonomy" id="1442587"/>
    <lineage>
        <taxon>Bacteria</taxon>
        <taxon>Pseudomonadati</taxon>
        <taxon>Bacteroidota</taxon>
        <taxon>Cytophagia</taxon>
        <taxon>Cytophagales</taxon>
        <taxon>Cyclobacteriaceae</taxon>
        <taxon>Algoriphagus</taxon>
    </lineage>
</organism>
<keyword evidence="2" id="KW-1185">Reference proteome</keyword>
<name>A0A4R6T418_9BACT</name>
<accession>A0A4R6T418</accession>
<dbReference type="AlphaFoldDB" id="A0A4R6T418"/>
<evidence type="ECO:0000313" key="2">
    <source>
        <dbReference type="Proteomes" id="UP000294535"/>
    </source>
</evidence>
<reference evidence="1 2" key="1">
    <citation type="submission" date="2019-03" db="EMBL/GenBank/DDBJ databases">
        <title>Genomic Encyclopedia of Type Strains, Phase III (KMG-III): the genomes of soil and plant-associated and newly described type strains.</title>
        <authorList>
            <person name="Whitman W."/>
        </authorList>
    </citation>
    <scope>NUCLEOTIDE SEQUENCE [LARGE SCALE GENOMIC DNA]</scope>
    <source>
        <strain evidence="1 2">CECT 8446</strain>
    </source>
</reference>
<comment type="caution">
    <text evidence="1">The sequence shown here is derived from an EMBL/GenBank/DDBJ whole genome shotgun (WGS) entry which is preliminary data.</text>
</comment>
<dbReference type="EMBL" id="SNYF01000009">
    <property type="protein sequence ID" value="TDQ14607.1"/>
    <property type="molecule type" value="Genomic_DNA"/>
</dbReference>
<protein>
    <submittedName>
        <fullName evidence="1">Uncharacterized protein</fullName>
    </submittedName>
</protein>